<name>A0A913ZU18_PATMI</name>
<dbReference type="InterPro" id="IPR029063">
    <property type="entry name" value="SAM-dependent_MTases_sf"/>
</dbReference>
<dbReference type="OMA" id="FCPGHFP"/>
<dbReference type="EnsemblMetazoa" id="XM_038199154.1">
    <property type="protein sequence ID" value="XP_038055082.1"/>
    <property type="gene ID" value="LOC119727302"/>
</dbReference>
<evidence type="ECO:0000313" key="2">
    <source>
        <dbReference type="EnsemblMetazoa" id="XP_038055082.1"/>
    </source>
</evidence>
<dbReference type="Pfam" id="PF13649">
    <property type="entry name" value="Methyltransf_25"/>
    <property type="match status" value="1"/>
</dbReference>
<dbReference type="GeneID" id="119727302"/>
<dbReference type="Proteomes" id="UP000887568">
    <property type="component" value="Unplaced"/>
</dbReference>
<dbReference type="CDD" id="cd02440">
    <property type="entry name" value="AdoMet_MTases"/>
    <property type="match status" value="1"/>
</dbReference>
<proteinExistence type="predicted"/>
<evidence type="ECO:0000259" key="1">
    <source>
        <dbReference type="Pfam" id="PF13649"/>
    </source>
</evidence>
<reference evidence="2" key="1">
    <citation type="submission" date="2022-11" db="UniProtKB">
        <authorList>
            <consortium name="EnsemblMetazoa"/>
        </authorList>
    </citation>
    <scope>IDENTIFICATION</scope>
</reference>
<dbReference type="AlphaFoldDB" id="A0A913ZU18"/>
<dbReference type="OrthoDB" id="3647at2759"/>
<accession>A0A913ZU18</accession>
<protein>
    <recommendedName>
        <fullName evidence="1">Methyltransferase domain-containing protein</fullName>
    </recommendedName>
</protein>
<feature type="domain" description="Methyltransferase" evidence="1">
    <location>
        <begin position="116"/>
        <end position="208"/>
    </location>
</feature>
<organism evidence="2 3">
    <name type="scientific">Patiria miniata</name>
    <name type="common">Bat star</name>
    <name type="synonym">Asterina miniata</name>
    <dbReference type="NCBI Taxonomy" id="46514"/>
    <lineage>
        <taxon>Eukaryota</taxon>
        <taxon>Metazoa</taxon>
        <taxon>Echinodermata</taxon>
        <taxon>Eleutherozoa</taxon>
        <taxon>Asterozoa</taxon>
        <taxon>Asteroidea</taxon>
        <taxon>Valvatacea</taxon>
        <taxon>Valvatida</taxon>
        <taxon>Asterinidae</taxon>
        <taxon>Patiria</taxon>
    </lineage>
</organism>
<dbReference type="InterPro" id="IPR041698">
    <property type="entry name" value="Methyltransf_25"/>
</dbReference>
<dbReference type="Gene3D" id="3.40.50.150">
    <property type="entry name" value="Vaccinia Virus protein VP39"/>
    <property type="match status" value="1"/>
</dbReference>
<evidence type="ECO:0000313" key="3">
    <source>
        <dbReference type="Proteomes" id="UP000887568"/>
    </source>
</evidence>
<dbReference type="RefSeq" id="XP_038055082.1">
    <property type="nucleotide sequence ID" value="XM_038199154.1"/>
</dbReference>
<keyword evidence="3" id="KW-1185">Reference proteome</keyword>
<dbReference type="SUPFAM" id="SSF53335">
    <property type="entry name" value="S-adenosyl-L-methionine-dependent methyltransferases"/>
    <property type="match status" value="1"/>
</dbReference>
<sequence length="270" mass="30081">MGSTFNRIFFYNAKTARSGIPRLLPHRDFALKIGVFIWEKSFSLARQMAYPTRDVYKNVAMIREMSTKDDFSGGVSEFYDKWAEHYDEDLERAKYGGPVACAEALCKLMSDKNALIVDIGAGTGRSGQELAKCGFKRIDAVDFSQKSLDISTSKGVYERLICDSVGKNKLKGVTDGYYSGLLCVGAIAAGHISQDAFPEFTRIVKKGGIMVFTVSKVTLPTDGQIQKKIIQGIQDAINDLVRTGVWEVVEKTSITYLHDNEADRFIIRRL</sequence>